<keyword evidence="2" id="KW-1185">Reference proteome</keyword>
<reference evidence="2" key="1">
    <citation type="journal article" date="2019" name="Int. J. Syst. Evol. Microbiol.">
        <title>The Global Catalogue of Microorganisms (GCM) 10K type strain sequencing project: providing services to taxonomists for standard genome sequencing and annotation.</title>
        <authorList>
            <consortium name="The Broad Institute Genomics Platform"/>
            <consortium name="The Broad Institute Genome Sequencing Center for Infectious Disease"/>
            <person name="Wu L."/>
            <person name="Ma J."/>
        </authorList>
    </citation>
    <scope>NUCLEOTIDE SEQUENCE [LARGE SCALE GENOMIC DNA]</scope>
    <source>
        <strain evidence="2">KCTC 42456</strain>
    </source>
</reference>
<protein>
    <submittedName>
        <fullName evidence="1">DUF6364 family protein</fullName>
    </submittedName>
</protein>
<name>A0ABW5TNA2_9SPHI</name>
<evidence type="ECO:0000313" key="2">
    <source>
        <dbReference type="Proteomes" id="UP001597546"/>
    </source>
</evidence>
<comment type="caution">
    <text evidence="1">The sequence shown here is derived from an EMBL/GenBank/DDBJ whole genome shotgun (WGS) entry which is preliminary data.</text>
</comment>
<dbReference type="InterPro" id="IPR010985">
    <property type="entry name" value="Ribbon_hlx_hlx"/>
</dbReference>
<evidence type="ECO:0000313" key="1">
    <source>
        <dbReference type="EMBL" id="MFD2730238.1"/>
    </source>
</evidence>
<proteinExistence type="predicted"/>
<sequence>MELKSKSNKLTLKLSREVVEKAKQYASEKNISVSSLIENYLKSLTSDKSRELQISPFVKRLSTGIKISADYDYKKDYVSYLTQKHS</sequence>
<dbReference type="Proteomes" id="UP001597546">
    <property type="component" value="Unassembled WGS sequence"/>
</dbReference>
<dbReference type="SUPFAM" id="SSF47598">
    <property type="entry name" value="Ribbon-helix-helix"/>
    <property type="match status" value="1"/>
</dbReference>
<organism evidence="1 2">
    <name type="scientific">Pedobacter alpinus</name>
    <dbReference type="NCBI Taxonomy" id="1590643"/>
    <lineage>
        <taxon>Bacteria</taxon>
        <taxon>Pseudomonadati</taxon>
        <taxon>Bacteroidota</taxon>
        <taxon>Sphingobacteriia</taxon>
        <taxon>Sphingobacteriales</taxon>
        <taxon>Sphingobacteriaceae</taxon>
        <taxon>Pedobacter</taxon>
    </lineage>
</organism>
<gene>
    <name evidence="1" type="ORF">ACFSSE_00825</name>
</gene>
<accession>A0ABW5TNA2</accession>
<dbReference type="InterPro" id="IPR045944">
    <property type="entry name" value="DUF6364"/>
</dbReference>
<dbReference type="Pfam" id="PF19891">
    <property type="entry name" value="DUF6364"/>
    <property type="match status" value="1"/>
</dbReference>
<dbReference type="RefSeq" id="WP_379048132.1">
    <property type="nucleotide sequence ID" value="NZ_JBHSKW010000070.1"/>
</dbReference>
<dbReference type="EMBL" id="JBHULV010000004">
    <property type="protein sequence ID" value="MFD2730238.1"/>
    <property type="molecule type" value="Genomic_DNA"/>
</dbReference>